<dbReference type="Gene3D" id="3.20.20.60">
    <property type="entry name" value="Phosphoenolpyruvate-binding domains"/>
    <property type="match status" value="1"/>
</dbReference>
<accession>A0A221KIE9</accession>
<evidence type="ECO:0000256" key="1">
    <source>
        <dbReference type="ARBA" id="ARBA00022723"/>
    </source>
</evidence>
<keyword evidence="4" id="KW-1185">Reference proteome</keyword>
<evidence type="ECO:0000313" key="3">
    <source>
        <dbReference type="EMBL" id="ASM78822.1"/>
    </source>
</evidence>
<dbReference type="GO" id="GO:0046872">
    <property type="term" value="F:metal ion binding"/>
    <property type="evidence" value="ECO:0007669"/>
    <property type="project" value="UniProtKB-KW"/>
</dbReference>
<organism evidence="3 4">
    <name type="scientific">Vitreoscilla filiformis</name>
    <dbReference type="NCBI Taxonomy" id="63"/>
    <lineage>
        <taxon>Bacteria</taxon>
        <taxon>Pseudomonadati</taxon>
        <taxon>Pseudomonadota</taxon>
        <taxon>Betaproteobacteria</taxon>
        <taxon>Neisseriales</taxon>
        <taxon>Neisseriaceae</taxon>
        <taxon>Vitreoscilla</taxon>
    </lineage>
</organism>
<dbReference type="EMBL" id="CP022423">
    <property type="protein sequence ID" value="ASM78822.1"/>
    <property type="molecule type" value="Genomic_DNA"/>
</dbReference>
<name>A0A221KIE9_VITFI</name>
<evidence type="ECO:0000313" key="4">
    <source>
        <dbReference type="Proteomes" id="UP000199729"/>
    </source>
</evidence>
<evidence type="ECO:0000259" key="2">
    <source>
        <dbReference type="Pfam" id="PF03328"/>
    </source>
</evidence>
<dbReference type="GO" id="GO:0003824">
    <property type="term" value="F:catalytic activity"/>
    <property type="evidence" value="ECO:0007669"/>
    <property type="project" value="InterPro"/>
</dbReference>
<dbReference type="Pfam" id="PF03328">
    <property type="entry name" value="HpcH_HpaI"/>
    <property type="match status" value="1"/>
</dbReference>
<protein>
    <submittedName>
        <fullName evidence="3">Aldolase</fullName>
    </submittedName>
</protein>
<dbReference type="SUPFAM" id="SSF51621">
    <property type="entry name" value="Phosphoenolpyruvate/pyruvate domain"/>
    <property type="match status" value="1"/>
</dbReference>
<proteinExistence type="predicted"/>
<dbReference type="InterPro" id="IPR015813">
    <property type="entry name" value="Pyrv/PenolPyrv_kinase-like_dom"/>
</dbReference>
<dbReference type="AlphaFoldDB" id="A0A221KIE9"/>
<sequence length="254" mass="27935">MLEILRRGKSAFGFDAVKAEFEAEGTRHDEFLRLLHLARLAGLKVALKIGGCEAVRDLIESKQYGVDYIIAPMVETPYALKKFIEAKNKIYSSEEQECTDFLFNLETITGYQNLNALIATASAPEGVDGVVFGRVDFAGSLGYGRDVIQSTEVTQAVTATAQACKQVGLNLVVGGAVSVEAVPALTEIEQVGLTRFETRKIVFDAFLLPQGHAAEAIELAGEFELLWLENKQAYYQGLASEDDKRIKMLKSRFE</sequence>
<gene>
    <name evidence="3" type="ORF">VITFI_CDS3045</name>
</gene>
<dbReference type="Proteomes" id="UP000199729">
    <property type="component" value="Chromosome"/>
</dbReference>
<reference evidence="3 4" key="1">
    <citation type="submission" date="2017-07" db="EMBL/GenBank/DDBJ databases">
        <title>Complete Genome Sequence of the cosmetic ferment Vitreoscilla filiformis (ATCC15551).</title>
        <authorList>
            <person name="Contreras S."/>
            <person name="Sagory-Zalkind P."/>
            <person name="Blanquart H."/>
            <person name="Iltis A."/>
            <person name="Morand S.C."/>
        </authorList>
    </citation>
    <scope>NUCLEOTIDE SEQUENCE [LARGE SCALE GENOMIC DNA]</scope>
    <source>
        <strain evidence="3 4">ATCC 15551</strain>
    </source>
</reference>
<dbReference type="InterPro" id="IPR005000">
    <property type="entry name" value="Aldolase/citrate-lyase_domain"/>
</dbReference>
<keyword evidence="1" id="KW-0479">Metal-binding</keyword>
<dbReference type="InterPro" id="IPR040442">
    <property type="entry name" value="Pyrv_kinase-like_dom_sf"/>
</dbReference>
<dbReference type="KEGG" id="vff:VITFI_CDS3045"/>
<feature type="domain" description="HpcH/HpaI aldolase/citrate lyase" evidence="2">
    <location>
        <begin position="58"/>
        <end position="171"/>
    </location>
</feature>